<comment type="function">
    <text evidence="7">Plays an important role in growth control. Its major role in stimulating body growth is to stimulate the liver and other tissues to secrete IGF1. It stimulates both the differentiation and proliferation of myoblasts. It also stimulates amino acid uptake and protein synthesis in muscle and other tissues.</text>
</comment>
<dbReference type="CDD" id="cd10285">
    <property type="entry name" value="somatotropin_like"/>
    <property type="match status" value="1"/>
</dbReference>
<evidence type="ECO:0000313" key="9">
    <source>
        <dbReference type="Ensembl" id="ENSFCTP00005012733.1"/>
    </source>
</evidence>
<name>A0ABI7WRK9_FELCA</name>
<dbReference type="PANTHER" id="PTHR11417">
    <property type="entry name" value="SOMATOTROPIN,PROLACTIN"/>
    <property type="match status" value="1"/>
</dbReference>
<dbReference type="GeneTree" id="ENSGT00950000182818"/>
<organism evidence="9 10">
    <name type="scientific">Felis catus</name>
    <name type="common">Cat</name>
    <name type="synonym">Felis silvestris catus</name>
    <dbReference type="NCBI Taxonomy" id="9685"/>
    <lineage>
        <taxon>Eukaryota</taxon>
        <taxon>Metazoa</taxon>
        <taxon>Chordata</taxon>
        <taxon>Craniata</taxon>
        <taxon>Vertebrata</taxon>
        <taxon>Euteleostomi</taxon>
        <taxon>Mammalia</taxon>
        <taxon>Eutheria</taxon>
        <taxon>Laurasiatheria</taxon>
        <taxon>Carnivora</taxon>
        <taxon>Feliformia</taxon>
        <taxon>Felidae</taxon>
        <taxon>Felinae</taxon>
        <taxon>Felis</taxon>
    </lineage>
</organism>
<comment type="similarity">
    <text evidence="2">Belongs to the somatotropin/prolactin family.</text>
</comment>
<evidence type="ECO:0000256" key="3">
    <source>
        <dbReference type="ARBA" id="ARBA00022525"/>
    </source>
</evidence>
<gene>
    <name evidence="9" type="primary">GH1</name>
</gene>
<evidence type="ECO:0000256" key="2">
    <source>
        <dbReference type="ARBA" id="ARBA00008474"/>
    </source>
</evidence>
<keyword evidence="4" id="KW-0372">Hormone</keyword>
<proteinExistence type="inferred from homology"/>
<feature type="region of interest" description="Disordered" evidence="8">
    <location>
        <begin position="145"/>
        <end position="202"/>
    </location>
</feature>
<sequence>MWMGTLTLGFGAAECEQRHLCPDIWPSFKCSPSPVGGGEGLTGKQRPLAVWATASPSGSLSVGPRNSVLLAFALLCLPWPQEVGAFPAMPLSSLFANAVLRAQHLHQLAADTYKEFERAYIPEGQRYSIQNAQAAFCFSETIPAPTGKDEAQQRSVSGQGRPAKDQGPPSSAGVRPWAAFSPGPRVCREAGGRPPGRGWRAHRPLHPQDVELLRFSLLLIQSWLGPVQFLSRVFTNSLVFGTSDRVYEKLKDLEEGIQALMRELEDGSPRAGQILKQTYDKFDTNLRSDDALLKNYGLLSCFKKDLHKAETYLRVMKCRRFVESSCAF</sequence>
<accession>A0ABI7WRK9</accession>
<keyword evidence="5" id="KW-0479">Metal-binding</keyword>
<dbReference type="Pfam" id="PF00103">
    <property type="entry name" value="Hormone_1"/>
    <property type="match status" value="2"/>
</dbReference>
<dbReference type="Proteomes" id="UP000823872">
    <property type="component" value="Chromosome E1"/>
</dbReference>
<evidence type="ECO:0000256" key="6">
    <source>
        <dbReference type="ARBA" id="ARBA00022833"/>
    </source>
</evidence>
<evidence type="ECO:0000256" key="5">
    <source>
        <dbReference type="ARBA" id="ARBA00022723"/>
    </source>
</evidence>
<evidence type="ECO:0000256" key="1">
    <source>
        <dbReference type="ARBA" id="ARBA00004613"/>
    </source>
</evidence>
<keyword evidence="3" id="KW-0964">Secreted</keyword>
<dbReference type="InterPro" id="IPR034975">
    <property type="entry name" value="Somatotropin"/>
</dbReference>
<evidence type="ECO:0000313" key="10">
    <source>
        <dbReference type="Proteomes" id="UP000823872"/>
    </source>
</evidence>
<evidence type="ECO:0000256" key="4">
    <source>
        <dbReference type="ARBA" id="ARBA00022702"/>
    </source>
</evidence>
<comment type="subcellular location">
    <subcellularLocation>
        <location evidence="1">Secreted</location>
    </subcellularLocation>
</comment>
<dbReference type="PANTHER" id="PTHR11417:SF2">
    <property type="entry name" value="SOMATOTROPIN"/>
    <property type="match status" value="1"/>
</dbReference>
<dbReference type="InterPro" id="IPR001400">
    <property type="entry name" value="Somatotropin/Prolactin"/>
</dbReference>
<dbReference type="Gene3D" id="1.20.1250.10">
    <property type="match status" value="2"/>
</dbReference>
<dbReference type="PROSITE" id="PS00338">
    <property type="entry name" value="SOMATOTROPIN_2"/>
    <property type="match status" value="1"/>
</dbReference>
<evidence type="ECO:0000256" key="8">
    <source>
        <dbReference type="SAM" id="MobiDB-lite"/>
    </source>
</evidence>
<reference evidence="9" key="2">
    <citation type="submission" date="2025-08" db="UniProtKB">
        <authorList>
            <consortium name="Ensembl"/>
        </authorList>
    </citation>
    <scope>IDENTIFICATION</scope>
    <source>
        <strain evidence="9">breed Abyssinian</strain>
    </source>
</reference>
<dbReference type="InterPro" id="IPR018116">
    <property type="entry name" value="Somatotropin_CS"/>
</dbReference>
<evidence type="ECO:0000256" key="7">
    <source>
        <dbReference type="ARBA" id="ARBA00049615"/>
    </source>
</evidence>
<dbReference type="Ensembl" id="ENSFCTT00005019391.1">
    <property type="protein sequence ID" value="ENSFCTP00005012733.1"/>
    <property type="gene ID" value="ENSFCTG00005006991.1"/>
</dbReference>
<dbReference type="SUPFAM" id="SSF47266">
    <property type="entry name" value="4-helical cytokines"/>
    <property type="match status" value="2"/>
</dbReference>
<keyword evidence="10" id="KW-1185">Reference proteome</keyword>
<reference evidence="9" key="3">
    <citation type="submission" date="2025-09" db="UniProtKB">
        <authorList>
            <consortium name="Ensembl"/>
        </authorList>
    </citation>
    <scope>IDENTIFICATION</scope>
    <source>
        <strain evidence="9">breed Abyssinian</strain>
    </source>
</reference>
<reference evidence="9 10" key="1">
    <citation type="submission" date="2021-02" db="EMBL/GenBank/DDBJ databases">
        <title>Safari Cat Assemblies.</title>
        <authorList>
            <person name="Bredemeyer K.R."/>
            <person name="Murphy W.J."/>
        </authorList>
    </citation>
    <scope>NUCLEOTIDE SEQUENCE [LARGE SCALE GENOMIC DNA]</scope>
</reference>
<protein>
    <submittedName>
        <fullName evidence="9">Growth hormone 1</fullName>
    </submittedName>
</protein>
<keyword evidence="6" id="KW-0862">Zinc</keyword>
<dbReference type="InterPro" id="IPR009079">
    <property type="entry name" value="4_helix_cytokine-like_core"/>
</dbReference>